<organism evidence="1 2">
    <name type="scientific">Armillaria novae-zelandiae</name>
    <dbReference type="NCBI Taxonomy" id="153914"/>
    <lineage>
        <taxon>Eukaryota</taxon>
        <taxon>Fungi</taxon>
        <taxon>Dikarya</taxon>
        <taxon>Basidiomycota</taxon>
        <taxon>Agaricomycotina</taxon>
        <taxon>Agaricomycetes</taxon>
        <taxon>Agaricomycetidae</taxon>
        <taxon>Agaricales</taxon>
        <taxon>Marasmiineae</taxon>
        <taxon>Physalacriaceae</taxon>
        <taxon>Armillaria</taxon>
    </lineage>
</organism>
<evidence type="ECO:0000313" key="2">
    <source>
        <dbReference type="Proteomes" id="UP001175227"/>
    </source>
</evidence>
<keyword evidence="2" id="KW-1185">Reference proteome</keyword>
<reference evidence="1" key="1">
    <citation type="submission" date="2023-06" db="EMBL/GenBank/DDBJ databases">
        <authorList>
            <consortium name="Lawrence Berkeley National Laboratory"/>
            <person name="Ahrendt S."/>
            <person name="Sahu N."/>
            <person name="Indic B."/>
            <person name="Wong-Bajracharya J."/>
            <person name="Merenyi Z."/>
            <person name="Ke H.-M."/>
            <person name="Monk M."/>
            <person name="Kocsube S."/>
            <person name="Drula E."/>
            <person name="Lipzen A."/>
            <person name="Balint B."/>
            <person name="Henrissat B."/>
            <person name="Andreopoulos B."/>
            <person name="Martin F.M."/>
            <person name="Harder C.B."/>
            <person name="Rigling D."/>
            <person name="Ford K.L."/>
            <person name="Foster G.D."/>
            <person name="Pangilinan J."/>
            <person name="Papanicolaou A."/>
            <person name="Barry K."/>
            <person name="LaButti K."/>
            <person name="Viragh M."/>
            <person name="Koriabine M."/>
            <person name="Yan M."/>
            <person name="Riley R."/>
            <person name="Champramary S."/>
            <person name="Plett K.L."/>
            <person name="Tsai I.J."/>
            <person name="Slot J."/>
            <person name="Sipos G."/>
            <person name="Plett J."/>
            <person name="Nagy L.G."/>
            <person name="Grigoriev I.V."/>
        </authorList>
    </citation>
    <scope>NUCLEOTIDE SEQUENCE</scope>
    <source>
        <strain evidence="1">ICMP 16352</strain>
    </source>
</reference>
<dbReference type="EMBL" id="JAUEPR010000011">
    <property type="protein sequence ID" value="KAK0479587.1"/>
    <property type="molecule type" value="Genomic_DNA"/>
</dbReference>
<dbReference type="Proteomes" id="UP001175227">
    <property type="component" value="Unassembled WGS sequence"/>
</dbReference>
<accession>A0AA39P8K3</accession>
<evidence type="ECO:0000313" key="1">
    <source>
        <dbReference type="EMBL" id="KAK0479587.1"/>
    </source>
</evidence>
<gene>
    <name evidence="1" type="ORF">IW261DRAFT_1336689</name>
</gene>
<comment type="caution">
    <text evidence="1">The sequence shown here is derived from an EMBL/GenBank/DDBJ whole genome shotgun (WGS) entry which is preliminary data.</text>
</comment>
<dbReference type="AlphaFoldDB" id="A0AA39P8K3"/>
<protein>
    <submittedName>
        <fullName evidence="1">Uncharacterized protein</fullName>
    </submittedName>
</protein>
<sequence length="248" mass="27314">MFIYNGKLNWYHHADNENTIMVVPAGFALNDPICAYWQWTVNNDLHQAYPSQRIVLTGSLLQSSTINTFSFTFGYYSFDAIVASDFSTLTATMRNPKGDRSDPITLTRQYGDVARVPSTVVCTGNLSWFNYVENEMVTLVIPAGVSNDAPIGFHCQLSVDGTASGNEKKNYPVNATFHNVATSSNGNVSGTFDDYTFDATVLNGGQEATIRINRLTSEPTSSTTKQTDFRGLSTKKASEHYTLLVLPD</sequence>
<proteinExistence type="predicted"/>
<name>A0AA39P8K3_9AGAR</name>